<dbReference type="HOGENOM" id="CLU_240059_0_0_1"/>
<dbReference type="Proteomes" id="UP000016801">
    <property type="component" value="Unassembled WGS sequence"/>
</dbReference>
<feature type="region of interest" description="Disordered" evidence="3">
    <location>
        <begin position="108"/>
        <end position="130"/>
    </location>
</feature>
<feature type="compositionally biased region" description="Pro residues" evidence="3">
    <location>
        <begin position="511"/>
        <end position="520"/>
    </location>
</feature>
<dbReference type="GO" id="GO:0004523">
    <property type="term" value="F:RNA-DNA hybrid ribonuclease activity"/>
    <property type="evidence" value="ECO:0007669"/>
    <property type="project" value="InterPro"/>
</dbReference>
<keyword evidence="2" id="KW-0496">Mitochondrion</keyword>
<organism evidence="6 7">
    <name type="scientific">Claviceps purpurea (strain 20.1)</name>
    <name type="common">Ergot fungus</name>
    <name type="synonym">Sphacelia segetum</name>
    <dbReference type="NCBI Taxonomy" id="1111077"/>
    <lineage>
        <taxon>Eukaryota</taxon>
        <taxon>Fungi</taxon>
        <taxon>Dikarya</taxon>
        <taxon>Ascomycota</taxon>
        <taxon>Pezizomycotina</taxon>
        <taxon>Sordariomycetes</taxon>
        <taxon>Hypocreomycetidae</taxon>
        <taxon>Hypocreales</taxon>
        <taxon>Clavicipitaceae</taxon>
        <taxon>Claviceps</taxon>
    </lineage>
</organism>
<sequence length="1728" mass="189405">MGTLQLEQRKPIEFSATRRGGVSPAVPTTAQLNNSISMAETKNRPGRSTSLQRMLDLERLYISRPQTERHHPPPIQPKSKSQTTPILVTAHQTSPDHTRNLAPRLEGHAQRPVRSRVPRRGDTSCPPQLRPVVINTKTDTSLTMSRSDKLDNGTREFLVGDTRNSSATTVRDKYVTLVAYETPPKEVARCHSPSWEAYERRKIEKKMEKKERGESKKDGARRLSKKPPPASSPKSLQHALAAEADAGRGRGRERTEKTASASGSSQEKKAARKTRSRSGSFVSMLRAPFEFRRSSTDQATDSGFIGGIKLDLQRYNRQQQNLDSNAVEDESNIHPALRSNNLESPPALAVRPVTSSRAEQRRYPPITGGNNYHQKTASLTTSPASPAIPDVSKVGKWRTKFSRAGSRTRSLVGADEESQPRGSGDQFDGRRQPDHLPLIIKGPIEQPNTPSSSLLPPKPPHVASALGYSTSAQLAQPMTPSENRRAQKHSNNESVSSTSSAATGYNTAPSSPHPPEPPQRSPKRHSVFSSVDINPVPTLPRHKQHDSDTQAPTKAAQPSTQRSFPLCRNVTKSEGRQSRRASTGVATSSSTAASQISPYLSSPANNRNLPASSSEESCDDDVHSSASVSTPATSRPQSEREMPLTSGEEDLPSVHDAVKACLSKTYPLTSADNSEDEGGVDPIQAAADKVLAVFNEIPVQKPDLGRRFLSQASLSTATSFEPPAAERPLNLGRKPKSRVVQNSPPASSLERACQHAPAGAPIHATPVILQQDRPNAANDDVKPALKPALAVNNSVRRHLRHKSTPHLATRDRDPIAKVFVQCCSCTHYHDMPSNLFKAMSNPEGVKQTVVLDTQSAFRPPPIVHDGVTYETSEDKARVLRTALLERRDADDDIQDPWLPLPEDRPELPFRTDVTLEEARAACTGAANTTPGVDGIDVKMLKAAWPSMGSLVQVLYERCLQLGHHPLPFKTAETVMIPKAGRRNLSQTKSWRPISLLSCLGKGLERLIGQRIAYTAVTSKVLSPQQFGALPRRSATDLTAALLHDVEEALDRGLTCTLVTADVKGAFDAVLRNRLIRRAREQGWPACLVGWIASFMQDRSAAVRLNDFTTDPSPLLCGLPQGSPASPVLFLLYTEPIFKLTPQYQKYGYADDVATLVTANDLETSASEATSALAELEDWGAHNGVSFGPDKTEVMHFYRNKEQSPPPVFHGETRIFPDKAMKWLGVWFDRKLTFKTHIQTWAAKARKTVFLLSRLCNTARGIPPYYTRKAVTTVILPQLLYAATTWYPGVKVPSRGSSNKLVSPKQVSLLKEMDKVLKMALRAVVPVWKTTPTAAIHRESSVPPVRQLLDKAQLLYSARLRTLDAYHPLTTRAWDADTPVRRAISQRRIRAPAGHNSNRYKGLSRLRRTFNLTERVPCTELLPPAPPAPDPTNGLSKEEAAAALRKDPPDADAVVYSDGSKESGDDAGFGYVVYRGGAVVASGKGRLARSEVYDGEVWGALTGLQAALQLSPPPLDIDVLLDNTAAIRSITGRASISSQAQALDFARLAREHGDVSVTWCPGHQGIAGNEAADKLAKAGCRDTTAASHHPSAAHTKRWARELVKQNLESWWKSEQPPSYQKLDLPIKSQPNDELNTPRALLARLLAARTGHGDFADYHEYYNHEDARLLCSCGRRKSPDHLFYCRKVKACHRVRLTPSADRAIAAAVGKDFGTFLKIVEATNFYKDICA</sequence>
<feature type="domain" description="RNase H type-1" evidence="5">
    <location>
        <begin position="1448"/>
        <end position="1580"/>
    </location>
</feature>
<dbReference type="InterPro" id="IPR043502">
    <property type="entry name" value="DNA/RNA_pol_sf"/>
</dbReference>
<dbReference type="InterPro" id="IPR036397">
    <property type="entry name" value="RNaseH_sf"/>
</dbReference>
<dbReference type="SUPFAM" id="SSF53098">
    <property type="entry name" value="Ribonuclease H-like"/>
    <property type="match status" value="1"/>
</dbReference>
<protein>
    <recommendedName>
        <fullName evidence="8">Reverse transcriptase</fullName>
    </recommendedName>
</protein>
<evidence type="ECO:0000259" key="4">
    <source>
        <dbReference type="PROSITE" id="PS50878"/>
    </source>
</evidence>
<evidence type="ECO:0000259" key="5">
    <source>
        <dbReference type="PROSITE" id="PS50879"/>
    </source>
</evidence>
<feature type="compositionally biased region" description="Polar residues" evidence="3">
    <location>
        <begin position="467"/>
        <end position="481"/>
    </location>
</feature>
<dbReference type="Gene3D" id="3.30.420.10">
    <property type="entry name" value="Ribonuclease H-like superfamily/Ribonuclease H"/>
    <property type="match status" value="1"/>
</dbReference>
<keyword evidence="7" id="KW-1185">Reference proteome</keyword>
<feature type="region of interest" description="Disordered" evidence="3">
    <location>
        <begin position="1"/>
        <end position="29"/>
    </location>
</feature>
<dbReference type="InterPro" id="IPR002156">
    <property type="entry name" value="RNaseH_domain"/>
</dbReference>
<dbReference type="eggNOG" id="KOG1075">
    <property type="taxonomic scope" value="Eukaryota"/>
</dbReference>
<evidence type="ECO:0000313" key="7">
    <source>
        <dbReference type="Proteomes" id="UP000016801"/>
    </source>
</evidence>
<dbReference type="EMBL" id="CAGA01000082">
    <property type="protein sequence ID" value="CCE34280.1"/>
    <property type="molecule type" value="Genomic_DNA"/>
</dbReference>
<feature type="compositionally biased region" description="Polar residues" evidence="3">
    <location>
        <begin position="368"/>
        <end position="384"/>
    </location>
</feature>
<dbReference type="GO" id="GO:0005739">
    <property type="term" value="C:mitochondrion"/>
    <property type="evidence" value="ECO:0007669"/>
    <property type="project" value="UniProtKB-SubCell"/>
</dbReference>
<gene>
    <name evidence="6" type="ORF">CPUR_08212</name>
</gene>
<feature type="compositionally biased region" description="Basic and acidic residues" evidence="3">
    <location>
        <begin position="245"/>
        <end position="257"/>
    </location>
</feature>
<dbReference type="PROSITE" id="PS50879">
    <property type="entry name" value="RNASE_H_1"/>
    <property type="match status" value="1"/>
</dbReference>
<name>M1WCL2_CLAP2</name>
<feature type="region of interest" description="Disordered" evidence="3">
    <location>
        <begin position="352"/>
        <end position="651"/>
    </location>
</feature>
<dbReference type="CDD" id="cd01650">
    <property type="entry name" value="RT_nLTR_like"/>
    <property type="match status" value="1"/>
</dbReference>
<feature type="region of interest" description="Disordered" evidence="3">
    <location>
        <begin position="206"/>
        <end position="279"/>
    </location>
</feature>
<feature type="compositionally biased region" description="Polar residues" evidence="3">
    <location>
        <begin position="624"/>
        <end position="636"/>
    </location>
</feature>
<comment type="caution">
    <text evidence="6">The sequence shown here is derived from an EMBL/GenBank/DDBJ whole genome shotgun (WGS) entry which is preliminary data.</text>
</comment>
<feature type="compositionally biased region" description="Basic and acidic residues" evidence="3">
    <location>
        <begin position="206"/>
        <end position="221"/>
    </location>
</feature>
<feature type="region of interest" description="Disordered" evidence="3">
    <location>
        <begin position="716"/>
        <end position="757"/>
    </location>
</feature>
<feature type="domain" description="Reverse transcriptase" evidence="4">
    <location>
        <begin position="957"/>
        <end position="1227"/>
    </location>
</feature>
<evidence type="ECO:0000256" key="1">
    <source>
        <dbReference type="ARBA" id="ARBA00004173"/>
    </source>
</evidence>
<dbReference type="VEuPathDB" id="FungiDB:CPUR_08212"/>
<evidence type="ECO:0000256" key="3">
    <source>
        <dbReference type="SAM" id="MobiDB-lite"/>
    </source>
</evidence>
<proteinExistence type="predicted"/>
<dbReference type="CDD" id="cd09276">
    <property type="entry name" value="Rnase_HI_RT_non_LTR"/>
    <property type="match status" value="1"/>
</dbReference>
<evidence type="ECO:0000313" key="6">
    <source>
        <dbReference type="EMBL" id="CCE34280.1"/>
    </source>
</evidence>
<evidence type="ECO:0000256" key="2">
    <source>
        <dbReference type="ARBA" id="ARBA00023128"/>
    </source>
</evidence>
<dbReference type="STRING" id="1111077.M1WCL2"/>
<accession>M1WCL2</accession>
<dbReference type="InterPro" id="IPR000477">
    <property type="entry name" value="RT_dom"/>
</dbReference>
<dbReference type="GO" id="GO:0003676">
    <property type="term" value="F:nucleic acid binding"/>
    <property type="evidence" value="ECO:0007669"/>
    <property type="project" value="InterPro"/>
</dbReference>
<feature type="compositionally biased region" description="Low complexity" evidence="3">
    <location>
        <begin position="492"/>
        <end position="503"/>
    </location>
</feature>
<feature type="compositionally biased region" description="Low complexity" evidence="3">
    <location>
        <begin position="580"/>
        <end position="594"/>
    </location>
</feature>
<dbReference type="Pfam" id="PF00078">
    <property type="entry name" value="RVT_1"/>
    <property type="match status" value="1"/>
</dbReference>
<dbReference type="PANTHER" id="PTHR33481:SF1">
    <property type="entry name" value="ENDONUCLEASE_EXONUCLEASE_PHOSPHATASE DOMAIN-CONTAINING PROTEIN-RELATED"/>
    <property type="match status" value="1"/>
</dbReference>
<evidence type="ECO:0008006" key="8">
    <source>
        <dbReference type="Google" id="ProtNLM"/>
    </source>
</evidence>
<dbReference type="PROSITE" id="PS50878">
    <property type="entry name" value="RT_POL"/>
    <property type="match status" value="1"/>
</dbReference>
<feature type="compositionally biased region" description="Polar residues" evidence="3">
    <location>
        <begin position="595"/>
        <end position="615"/>
    </location>
</feature>
<dbReference type="SUPFAM" id="SSF56672">
    <property type="entry name" value="DNA/RNA polymerases"/>
    <property type="match status" value="1"/>
</dbReference>
<feature type="compositionally biased region" description="Polar residues" evidence="3">
    <location>
        <begin position="549"/>
        <end position="563"/>
    </location>
</feature>
<reference evidence="6 7" key="1">
    <citation type="journal article" date="2013" name="PLoS Genet.">
        <title>Plant-symbiotic fungi as chemical engineers: Multi-genome analysis of the Clavicipitaceae reveals dynamics of alkaloid loci.</title>
        <authorList>
            <person name="Schardl C.L."/>
            <person name="Young C.A."/>
            <person name="Hesse U."/>
            <person name="Amyotte S.G."/>
            <person name="Andreeva K."/>
            <person name="Calie P.J."/>
            <person name="Fleetwood D.J."/>
            <person name="Haws D.C."/>
            <person name="Moore N."/>
            <person name="Oeser B."/>
            <person name="Panaccione D.G."/>
            <person name="Schweri K.K."/>
            <person name="Voisey C.R."/>
            <person name="Farman M.L."/>
            <person name="Jaromczyk J.W."/>
            <person name="Roe B.A."/>
            <person name="O'Sullivan D.M."/>
            <person name="Scott B."/>
            <person name="Tudzynski P."/>
            <person name="An Z."/>
            <person name="Arnaoudova E.G."/>
            <person name="Bullock C.T."/>
            <person name="Charlton N.D."/>
            <person name="Chen L."/>
            <person name="Cox M."/>
            <person name="Dinkins R.D."/>
            <person name="Florea S."/>
            <person name="Glenn A.E."/>
            <person name="Gordon A."/>
            <person name="Gueldener U."/>
            <person name="Harris D.R."/>
            <person name="Hollin W."/>
            <person name="Jaromczyk J."/>
            <person name="Johnson R.D."/>
            <person name="Khan A.K."/>
            <person name="Leistner E."/>
            <person name="Leuchtmann A."/>
            <person name="Li C."/>
            <person name="Liu J."/>
            <person name="Liu J."/>
            <person name="Liu M."/>
            <person name="Mace W."/>
            <person name="Machado C."/>
            <person name="Nagabhyru P."/>
            <person name="Pan J."/>
            <person name="Schmid J."/>
            <person name="Sugawara K."/>
            <person name="Steiner U."/>
            <person name="Takach J.E."/>
            <person name="Tanaka E."/>
            <person name="Webb J.S."/>
            <person name="Wilson E.V."/>
            <person name="Wiseman J.L."/>
            <person name="Yoshida R."/>
            <person name="Zeng Z."/>
        </authorList>
    </citation>
    <scope>NUCLEOTIDE SEQUENCE [LARGE SCALE GENOMIC DNA]</scope>
    <source>
        <strain evidence="6 7">20.1</strain>
    </source>
</reference>
<dbReference type="Pfam" id="PF00075">
    <property type="entry name" value="RNase_H"/>
    <property type="match status" value="1"/>
</dbReference>
<dbReference type="InterPro" id="IPR012337">
    <property type="entry name" value="RNaseH-like_sf"/>
</dbReference>
<comment type="subcellular location">
    <subcellularLocation>
        <location evidence="1">Mitochondrion</location>
    </subcellularLocation>
</comment>
<feature type="region of interest" description="Disordered" evidence="3">
    <location>
        <begin position="64"/>
        <end position="84"/>
    </location>
</feature>
<dbReference type="OrthoDB" id="5386674at2759"/>
<dbReference type="PANTHER" id="PTHR33481">
    <property type="entry name" value="REVERSE TRANSCRIPTASE"/>
    <property type="match status" value="1"/>
</dbReference>